<organism evidence="2 3">
    <name type="scientific">Acinetobacter rudis</name>
    <dbReference type="NCBI Taxonomy" id="632955"/>
    <lineage>
        <taxon>Bacteria</taxon>
        <taxon>Pseudomonadati</taxon>
        <taxon>Pseudomonadota</taxon>
        <taxon>Gammaproteobacteria</taxon>
        <taxon>Moraxellales</taxon>
        <taxon>Moraxellaceae</taxon>
        <taxon>Acinetobacter</taxon>
    </lineage>
</organism>
<reference evidence="2" key="1">
    <citation type="submission" date="2023-08" db="EMBL/GenBank/DDBJ databases">
        <title>Emergence of clinically-relevant ST2 carbapenem-resistant Acinetobacter baumannii strains in hospital sewages in Zhejiang, East of China.</title>
        <authorList>
            <person name="Kaichao C."/>
            <person name="Zhang R."/>
        </authorList>
    </citation>
    <scope>NUCLEOTIDE SEQUENCE</scope>
    <source>
        <strain evidence="2">M-RB-37</strain>
    </source>
</reference>
<name>A0AAW8JB69_9GAMM</name>
<evidence type="ECO:0000313" key="3">
    <source>
        <dbReference type="Proteomes" id="UP001243844"/>
    </source>
</evidence>
<dbReference type="Proteomes" id="UP001243844">
    <property type="component" value="Unassembled WGS sequence"/>
</dbReference>
<dbReference type="RefSeq" id="WP_308975589.1">
    <property type="nucleotide sequence ID" value="NZ_JAVIDL010000022.1"/>
</dbReference>
<feature type="region of interest" description="Disordered" evidence="1">
    <location>
        <begin position="1"/>
        <end position="21"/>
    </location>
</feature>
<protein>
    <submittedName>
        <fullName evidence="2">Uncharacterized protein</fullName>
    </submittedName>
</protein>
<gene>
    <name evidence="2" type="ORF">RFH47_11520</name>
</gene>
<comment type="caution">
    <text evidence="2">The sequence shown here is derived from an EMBL/GenBank/DDBJ whole genome shotgun (WGS) entry which is preliminary data.</text>
</comment>
<dbReference type="EMBL" id="JAVIDL010000022">
    <property type="protein sequence ID" value="MDQ8936345.1"/>
    <property type="molecule type" value="Genomic_DNA"/>
</dbReference>
<proteinExistence type="predicted"/>
<evidence type="ECO:0000313" key="2">
    <source>
        <dbReference type="EMBL" id="MDQ8936345.1"/>
    </source>
</evidence>
<dbReference type="AlphaFoldDB" id="A0AAW8JB69"/>
<feature type="compositionally biased region" description="Basic and acidic residues" evidence="1">
    <location>
        <begin position="7"/>
        <end position="21"/>
    </location>
</feature>
<sequence length="61" mass="6928">MIEDQNVQEHVEQVEELDEKKSSFTDELLSQGLEKLVIESGKQIVDMSKDIISSIADHLDI</sequence>
<accession>A0AAW8JB69</accession>
<evidence type="ECO:0000256" key="1">
    <source>
        <dbReference type="SAM" id="MobiDB-lite"/>
    </source>
</evidence>